<gene>
    <name evidence="1" type="ORF">KIN20_008712</name>
</gene>
<dbReference type="EMBL" id="JAHQIW010001372">
    <property type="protein sequence ID" value="KAJ1352386.1"/>
    <property type="molecule type" value="Genomic_DNA"/>
</dbReference>
<proteinExistence type="predicted"/>
<keyword evidence="2" id="KW-1185">Reference proteome</keyword>
<organism evidence="1 2">
    <name type="scientific">Parelaphostrongylus tenuis</name>
    <name type="common">Meningeal worm</name>
    <dbReference type="NCBI Taxonomy" id="148309"/>
    <lineage>
        <taxon>Eukaryota</taxon>
        <taxon>Metazoa</taxon>
        <taxon>Ecdysozoa</taxon>
        <taxon>Nematoda</taxon>
        <taxon>Chromadorea</taxon>
        <taxon>Rhabditida</taxon>
        <taxon>Rhabditina</taxon>
        <taxon>Rhabditomorpha</taxon>
        <taxon>Strongyloidea</taxon>
        <taxon>Metastrongylidae</taxon>
        <taxon>Parelaphostrongylus</taxon>
    </lineage>
</organism>
<sequence>MTADFESRDGPRALATPQELAVHTQSVLSAFFSLSIFSRSQSASVAVESRIVIMKALV</sequence>
<accession>A0AAD5MN50</accession>
<reference evidence="1" key="1">
    <citation type="submission" date="2021-06" db="EMBL/GenBank/DDBJ databases">
        <title>Parelaphostrongylus tenuis whole genome reference sequence.</title>
        <authorList>
            <person name="Garwood T.J."/>
            <person name="Larsen P.A."/>
            <person name="Fountain-Jones N.M."/>
            <person name="Garbe J.R."/>
            <person name="Macchietto M.G."/>
            <person name="Kania S.A."/>
            <person name="Gerhold R.W."/>
            <person name="Richards J.E."/>
            <person name="Wolf T.M."/>
        </authorList>
    </citation>
    <scope>NUCLEOTIDE SEQUENCE</scope>
    <source>
        <strain evidence="1">MNPRO001-30</strain>
        <tissue evidence="1">Meninges</tissue>
    </source>
</reference>
<evidence type="ECO:0000313" key="1">
    <source>
        <dbReference type="EMBL" id="KAJ1352386.1"/>
    </source>
</evidence>
<name>A0AAD5MN50_PARTN</name>
<comment type="caution">
    <text evidence="1">The sequence shown here is derived from an EMBL/GenBank/DDBJ whole genome shotgun (WGS) entry which is preliminary data.</text>
</comment>
<protein>
    <submittedName>
        <fullName evidence="1">Uncharacterized protein</fullName>
    </submittedName>
</protein>
<dbReference type="Proteomes" id="UP001196413">
    <property type="component" value="Unassembled WGS sequence"/>
</dbReference>
<evidence type="ECO:0000313" key="2">
    <source>
        <dbReference type="Proteomes" id="UP001196413"/>
    </source>
</evidence>
<dbReference type="AlphaFoldDB" id="A0AAD5MN50"/>